<keyword evidence="2" id="KW-0496">Mitochondrion</keyword>
<protein>
    <recommendedName>
        <fullName evidence="4">Small ribosomal subunit protein mS38</fullName>
    </recommendedName>
</protein>
<evidence type="ECO:0000256" key="2">
    <source>
        <dbReference type="ARBA" id="ARBA00023128"/>
    </source>
</evidence>
<evidence type="ECO:0000256" key="3">
    <source>
        <dbReference type="ARBA" id="ARBA00035647"/>
    </source>
</evidence>
<reference evidence="7 8" key="1">
    <citation type="submission" date="2019-07" db="EMBL/GenBank/DDBJ databases">
        <title>Finished genome of Venturia effusa.</title>
        <authorList>
            <person name="Young C.A."/>
            <person name="Cox M.P."/>
            <person name="Ganley A.R.D."/>
            <person name="David W.J."/>
        </authorList>
    </citation>
    <scope>NUCLEOTIDE SEQUENCE [LARGE SCALE GENOMIC DNA]</scope>
    <source>
        <strain evidence="8">albino</strain>
    </source>
</reference>
<dbReference type="InterPro" id="IPR013177">
    <property type="entry name" value="Ribosomal_mS38_C"/>
</dbReference>
<sequence length="360" mass="40423">MFSCSLGRAVRTVPASAITARAAPSASITAIRPLTECTRQRQPGHQRRHSSSKTSIPPDGSKVVAPTQRTTSSGRTARKKSKDATAPADTQNQPFSKQYPHLPSVPSTQHLHPQDVNLSSFFSLHRPISVTTAIPPETTEAQFNSIFEPRTLNNREKFAKVISTLGGFAENLDSAVVETDEDRIITWQVIDQEAEMAQDANRKISGPRGGAMQHFMTQFKPYRPPPPPQPLNELAAAASSKARSKRALTAPQKGRSWSTTITITEYTNLDGKIMYANAVAEPIALAPSSPQKQPFLHRMGERERVWQEYRDERNQQRAPMKKPEMSLLSVKRQRKLKMKKHKYKKLMKRTRNERRKLGKL</sequence>
<dbReference type="STRING" id="50376.A0A517LJU3"/>
<evidence type="ECO:0000256" key="5">
    <source>
        <dbReference type="SAM" id="MobiDB-lite"/>
    </source>
</evidence>
<dbReference type="PANTHER" id="PTHR32035">
    <property type="entry name" value="AURORA KINASE A-INTERACTING PROTEIN"/>
    <property type="match status" value="1"/>
</dbReference>
<evidence type="ECO:0000256" key="1">
    <source>
        <dbReference type="ARBA" id="ARBA00004173"/>
    </source>
</evidence>
<proteinExistence type="inferred from homology"/>
<feature type="compositionally biased region" description="Low complexity" evidence="5">
    <location>
        <begin position="20"/>
        <end position="33"/>
    </location>
</feature>
<gene>
    <name evidence="7" type="ORF">FKW77_002742</name>
</gene>
<comment type="subcellular location">
    <subcellularLocation>
        <location evidence="1">Mitochondrion</location>
    </subcellularLocation>
</comment>
<dbReference type="AlphaFoldDB" id="A0A517LJU3"/>
<dbReference type="SMART" id="SM01155">
    <property type="entry name" value="DUF1713"/>
    <property type="match status" value="1"/>
</dbReference>
<name>A0A517LJU3_9PEZI</name>
<comment type="similarity">
    <text evidence="3">Belongs to the mitochondrion-specific ribosomal protein mS38 family.</text>
</comment>
<feature type="region of interest" description="Disordered" evidence="5">
    <location>
        <begin position="20"/>
        <end position="112"/>
    </location>
</feature>
<evidence type="ECO:0000256" key="4">
    <source>
        <dbReference type="ARBA" id="ARBA00035682"/>
    </source>
</evidence>
<accession>A0A517LJU3</accession>
<keyword evidence="8" id="KW-1185">Reference proteome</keyword>
<feature type="domain" description="Ribosomal protein mS38 C-terminal" evidence="6">
    <location>
        <begin position="326"/>
        <end position="359"/>
    </location>
</feature>
<dbReference type="OrthoDB" id="5364404at2759"/>
<evidence type="ECO:0000313" key="8">
    <source>
        <dbReference type="Proteomes" id="UP000316270"/>
    </source>
</evidence>
<dbReference type="Proteomes" id="UP000316270">
    <property type="component" value="Chromosome 14"/>
</dbReference>
<dbReference type="GO" id="GO:0005739">
    <property type="term" value="C:mitochondrion"/>
    <property type="evidence" value="ECO:0007669"/>
    <property type="project" value="UniProtKB-SubCell"/>
</dbReference>
<dbReference type="PANTHER" id="PTHR32035:SF3">
    <property type="entry name" value="SMALL RIBOSOMAL SUBUNIT PROTEIN MS38"/>
    <property type="match status" value="1"/>
</dbReference>
<dbReference type="EMBL" id="CP042198">
    <property type="protein sequence ID" value="QDS75912.1"/>
    <property type="molecule type" value="Genomic_DNA"/>
</dbReference>
<evidence type="ECO:0000259" key="6">
    <source>
        <dbReference type="SMART" id="SM01155"/>
    </source>
</evidence>
<organism evidence="7 8">
    <name type="scientific">Venturia effusa</name>
    <dbReference type="NCBI Taxonomy" id="50376"/>
    <lineage>
        <taxon>Eukaryota</taxon>
        <taxon>Fungi</taxon>
        <taxon>Dikarya</taxon>
        <taxon>Ascomycota</taxon>
        <taxon>Pezizomycotina</taxon>
        <taxon>Dothideomycetes</taxon>
        <taxon>Pleosporomycetidae</taxon>
        <taxon>Venturiales</taxon>
        <taxon>Venturiaceae</taxon>
        <taxon>Venturia</taxon>
    </lineage>
</organism>
<feature type="compositionally biased region" description="Basic residues" evidence="5">
    <location>
        <begin position="42"/>
        <end position="51"/>
    </location>
</feature>
<evidence type="ECO:0000313" key="7">
    <source>
        <dbReference type="EMBL" id="QDS75912.1"/>
    </source>
</evidence>
<dbReference type="Pfam" id="PF08213">
    <property type="entry name" value="COX24_C"/>
    <property type="match status" value="1"/>
</dbReference>